<dbReference type="EMBL" id="CAEZYU010000174">
    <property type="protein sequence ID" value="CAB4762590.1"/>
    <property type="molecule type" value="Genomic_DNA"/>
</dbReference>
<evidence type="ECO:0000313" key="16">
    <source>
        <dbReference type="EMBL" id="CAB4762590.1"/>
    </source>
</evidence>
<dbReference type="CDD" id="cd07336">
    <property type="entry name" value="M48B_HtpX_like"/>
    <property type="match status" value="1"/>
</dbReference>
<dbReference type="PANTHER" id="PTHR43221:SF1">
    <property type="entry name" value="PROTEASE HTPX"/>
    <property type="match status" value="1"/>
</dbReference>
<evidence type="ECO:0000256" key="4">
    <source>
        <dbReference type="ARBA" id="ARBA00022475"/>
    </source>
</evidence>
<evidence type="ECO:0000313" key="17">
    <source>
        <dbReference type="EMBL" id="CAB4921347.1"/>
    </source>
</evidence>
<gene>
    <name evidence="15" type="ORF">UFOPK1358_00635</name>
    <name evidence="16" type="ORF">UFOPK2766_02304</name>
    <name evidence="17" type="ORF">UFOPK3519_01947</name>
</gene>
<dbReference type="GO" id="GO:0006508">
    <property type="term" value="P:proteolysis"/>
    <property type="evidence" value="ECO:0007669"/>
    <property type="project" value="UniProtKB-KW"/>
</dbReference>
<keyword evidence="9" id="KW-0862">Zinc</keyword>
<evidence type="ECO:0000256" key="3">
    <source>
        <dbReference type="ARBA" id="ARBA00009779"/>
    </source>
</evidence>
<dbReference type="PANTHER" id="PTHR43221">
    <property type="entry name" value="PROTEASE HTPX"/>
    <property type="match status" value="1"/>
</dbReference>
<dbReference type="InterPro" id="IPR050083">
    <property type="entry name" value="HtpX_protease"/>
</dbReference>
<dbReference type="GO" id="GO:0005886">
    <property type="term" value="C:plasma membrane"/>
    <property type="evidence" value="ECO:0007669"/>
    <property type="project" value="UniProtKB-SubCell"/>
</dbReference>
<evidence type="ECO:0000256" key="1">
    <source>
        <dbReference type="ARBA" id="ARBA00001947"/>
    </source>
</evidence>
<evidence type="ECO:0000256" key="6">
    <source>
        <dbReference type="ARBA" id="ARBA00022692"/>
    </source>
</evidence>
<evidence type="ECO:0000256" key="11">
    <source>
        <dbReference type="ARBA" id="ARBA00023049"/>
    </source>
</evidence>
<feature type="transmembrane region" description="Helical" evidence="13">
    <location>
        <begin position="30"/>
        <end position="48"/>
    </location>
</feature>
<keyword evidence="6 13" id="KW-0812">Transmembrane</keyword>
<dbReference type="HAMAP" id="MF_00188">
    <property type="entry name" value="Pept_M48_protease_HtpX"/>
    <property type="match status" value="1"/>
</dbReference>
<keyword evidence="7" id="KW-0479">Metal-binding</keyword>
<comment type="subcellular location">
    <subcellularLocation>
        <location evidence="2">Cell membrane</location>
        <topology evidence="2">Multi-pass membrane protein</topology>
    </subcellularLocation>
</comment>
<feature type="transmembrane region" description="Helical" evidence="13">
    <location>
        <begin position="178"/>
        <end position="197"/>
    </location>
</feature>
<dbReference type="EMBL" id="CAFBMG010000244">
    <property type="protein sequence ID" value="CAB4921347.1"/>
    <property type="molecule type" value="Genomic_DNA"/>
</dbReference>
<evidence type="ECO:0000256" key="12">
    <source>
        <dbReference type="ARBA" id="ARBA00023136"/>
    </source>
</evidence>
<dbReference type="GO" id="GO:0046872">
    <property type="term" value="F:metal ion binding"/>
    <property type="evidence" value="ECO:0007669"/>
    <property type="project" value="UniProtKB-KW"/>
</dbReference>
<dbReference type="GO" id="GO:0004222">
    <property type="term" value="F:metalloendopeptidase activity"/>
    <property type="evidence" value="ECO:0007669"/>
    <property type="project" value="InterPro"/>
</dbReference>
<keyword evidence="12 13" id="KW-0472">Membrane</keyword>
<comment type="similarity">
    <text evidence="3">Belongs to the peptidase M48B family.</text>
</comment>
<keyword evidence="10 13" id="KW-1133">Transmembrane helix</keyword>
<keyword evidence="8" id="KW-0378">Hydrolase</keyword>
<feature type="transmembrane region" description="Helical" evidence="13">
    <location>
        <begin position="141"/>
        <end position="166"/>
    </location>
</feature>
<reference evidence="15" key="1">
    <citation type="submission" date="2020-05" db="EMBL/GenBank/DDBJ databases">
        <authorList>
            <person name="Chiriac C."/>
            <person name="Salcher M."/>
            <person name="Ghai R."/>
            <person name="Kavagutti S V."/>
        </authorList>
    </citation>
    <scope>NUCLEOTIDE SEQUENCE</scope>
</reference>
<evidence type="ECO:0000256" key="2">
    <source>
        <dbReference type="ARBA" id="ARBA00004651"/>
    </source>
</evidence>
<evidence type="ECO:0000313" key="15">
    <source>
        <dbReference type="EMBL" id="CAB4534380.1"/>
    </source>
</evidence>
<keyword evidence="4" id="KW-1003">Cell membrane</keyword>
<organism evidence="15">
    <name type="scientific">freshwater metagenome</name>
    <dbReference type="NCBI Taxonomy" id="449393"/>
    <lineage>
        <taxon>unclassified sequences</taxon>
        <taxon>metagenomes</taxon>
        <taxon>ecological metagenomes</taxon>
    </lineage>
</organism>
<evidence type="ECO:0000259" key="14">
    <source>
        <dbReference type="Pfam" id="PF01435"/>
    </source>
</evidence>
<keyword evidence="5" id="KW-0645">Protease</keyword>
<dbReference type="AlphaFoldDB" id="A0A6J6B5S7"/>
<evidence type="ECO:0000256" key="10">
    <source>
        <dbReference type="ARBA" id="ARBA00022989"/>
    </source>
</evidence>
<dbReference type="EMBL" id="CAEZSF010000043">
    <property type="protein sequence ID" value="CAB4534380.1"/>
    <property type="molecule type" value="Genomic_DNA"/>
</dbReference>
<accession>A0A6J6B5S7</accession>
<dbReference type="InterPro" id="IPR022919">
    <property type="entry name" value="Pept_M48_protease_HtpX"/>
</dbReference>
<evidence type="ECO:0000256" key="5">
    <source>
        <dbReference type="ARBA" id="ARBA00022670"/>
    </source>
</evidence>
<evidence type="ECO:0000256" key="8">
    <source>
        <dbReference type="ARBA" id="ARBA00022801"/>
    </source>
</evidence>
<sequence length="283" mass="29910">MMNNLKTAVLLAGLGGLCMAVGYLIGGPGGMTIGLLIGLVMCGGSYWGSEKLALRSANAVQVSAEHMPQYHQIVQDLCRSVNMPMPGLYVSKNPQPNAFATGRNPQHAAVCVTEGLLQTLTWEEIQGVLAHELSHVRNRDILIGSVAAAIAMGITFAASMARWALIFGGRSSGNGRDANPLVALLMMILAPVAAALIRSSISRSREYEADASAARMLGTGESLARALEKLEAGAIRIPSHVNPAEASAYIVNPLRSEMLGNLFSTHPPAADRIARLRSNSWLG</sequence>
<protein>
    <submittedName>
        <fullName evidence="15">Unannotated protein</fullName>
    </submittedName>
</protein>
<evidence type="ECO:0000256" key="9">
    <source>
        <dbReference type="ARBA" id="ARBA00022833"/>
    </source>
</evidence>
<keyword evidence="11" id="KW-0482">Metalloprotease</keyword>
<dbReference type="Pfam" id="PF01435">
    <property type="entry name" value="Peptidase_M48"/>
    <property type="match status" value="1"/>
</dbReference>
<proteinExistence type="inferred from homology"/>
<feature type="domain" description="Peptidase M48" evidence="14">
    <location>
        <begin position="68"/>
        <end position="278"/>
    </location>
</feature>
<evidence type="ECO:0000256" key="13">
    <source>
        <dbReference type="SAM" id="Phobius"/>
    </source>
</evidence>
<evidence type="ECO:0000256" key="7">
    <source>
        <dbReference type="ARBA" id="ARBA00022723"/>
    </source>
</evidence>
<dbReference type="InterPro" id="IPR001915">
    <property type="entry name" value="Peptidase_M48"/>
</dbReference>
<name>A0A6J6B5S7_9ZZZZ</name>
<comment type="cofactor">
    <cofactor evidence="1">
        <name>Zn(2+)</name>
        <dbReference type="ChEBI" id="CHEBI:29105"/>
    </cofactor>
</comment>
<dbReference type="Gene3D" id="3.30.2010.10">
    <property type="entry name" value="Metalloproteases ('zincins'), catalytic domain"/>
    <property type="match status" value="1"/>
</dbReference>